<dbReference type="RefSeq" id="WP_133701956.1">
    <property type="nucleotide sequence ID" value="NZ_SNXS01000004.1"/>
</dbReference>
<protein>
    <submittedName>
        <fullName evidence="1">Uncharacterized protein</fullName>
    </submittedName>
</protein>
<accession>A0A4R6QKL3</accession>
<dbReference type="Proteomes" id="UP000295361">
    <property type="component" value="Unassembled WGS sequence"/>
</dbReference>
<dbReference type="InParanoid" id="A0A4R6QKL3"/>
<evidence type="ECO:0000313" key="2">
    <source>
        <dbReference type="Proteomes" id="UP000295361"/>
    </source>
</evidence>
<dbReference type="EMBL" id="SNXS01000004">
    <property type="protein sequence ID" value="TDP64120.1"/>
    <property type="molecule type" value="Genomic_DNA"/>
</dbReference>
<evidence type="ECO:0000313" key="1">
    <source>
        <dbReference type="EMBL" id="TDP64120.1"/>
    </source>
</evidence>
<organism evidence="1 2">
    <name type="scientific">Roseateles toxinivorans</name>
    <dbReference type="NCBI Taxonomy" id="270368"/>
    <lineage>
        <taxon>Bacteria</taxon>
        <taxon>Pseudomonadati</taxon>
        <taxon>Pseudomonadota</taxon>
        <taxon>Betaproteobacteria</taxon>
        <taxon>Burkholderiales</taxon>
        <taxon>Sphaerotilaceae</taxon>
        <taxon>Roseateles</taxon>
    </lineage>
</organism>
<dbReference type="AlphaFoldDB" id="A0A4R6QKL3"/>
<comment type="caution">
    <text evidence="1">The sequence shown here is derived from an EMBL/GenBank/DDBJ whole genome shotgun (WGS) entry which is preliminary data.</text>
</comment>
<gene>
    <name evidence="1" type="ORF">DES47_104409</name>
</gene>
<reference evidence="1 2" key="1">
    <citation type="submission" date="2019-03" db="EMBL/GenBank/DDBJ databases">
        <title>Genomic Encyclopedia of Type Strains, Phase IV (KMG-IV): sequencing the most valuable type-strain genomes for metagenomic binning, comparative biology and taxonomic classification.</title>
        <authorList>
            <person name="Goeker M."/>
        </authorList>
    </citation>
    <scope>NUCLEOTIDE SEQUENCE [LARGE SCALE GENOMIC DNA]</scope>
    <source>
        <strain evidence="1 2">DSM 16998</strain>
    </source>
</reference>
<proteinExistence type="predicted"/>
<keyword evidence="2" id="KW-1185">Reference proteome</keyword>
<name>A0A4R6QKL3_9BURK</name>
<sequence length="76" mass="8377">MTPYSSASTMAWDTVRASIELDHLALAEQLRHCHPRRSPWRTLLGSCERAQAFVARRAVSLLLLALVVSACGQLSV</sequence>